<dbReference type="NCBIfam" id="TIGR00222">
    <property type="entry name" value="panB"/>
    <property type="match status" value="1"/>
</dbReference>
<dbReference type="InterPro" id="IPR040442">
    <property type="entry name" value="Pyrv_kinase-like_dom_sf"/>
</dbReference>
<dbReference type="GO" id="GO:0003864">
    <property type="term" value="F:3-methyl-2-oxobutanoate hydroxymethyltransferase activity"/>
    <property type="evidence" value="ECO:0007669"/>
    <property type="project" value="UniProtKB-EC"/>
</dbReference>
<dbReference type="EC" id="2.1.2.11" evidence="3"/>
<dbReference type="Pfam" id="PF02548">
    <property type="entry name" value="Pantoate_transf"/>
    <property type="match status" value="1"/>
</dbReference>
<comment type="pathway">
    <text evidence="1">Cofactor biosynthesis; (R)-pantothenate biosynthesis; (R)-pantoate from 3-methyl-2-oxobutanoate: step 1/2.</text>
</comment>
<gene>
    <name evidence="5" type="ORF">METZ01_LOCUS69360</name>
</gene>
<dbReference type="PANTHER" id="PTHR20881">
    <property type="entry name" value="3-METHYL-2-OXOBUTANOATE HYDROXYMETHYLTRANSFERASE"/>
    <property type="match status" value="1"/>
</dbReference>
<dbReference type="GO" id="GO:0015940">
    <property type="term" value="P:pantothenate biosynthetic process"/>
    <property type="evidence" value="ECO:0007669"/>
    <property type="project" value="InterPro"/>
</dbReference>
<name>A0A381TK88_9ZZZZ</name>
<dbReference type="HAMAP" id="MF_00156">
    <property type="entry name" value="PanB"/>
    <property type="match status" value="1"/>
</dbReference>
<dbReference type="GO" id="GO:0000287">
    <property type="term" value="F:magnesium ion binding"/>
    <property type="evidence" value="ECO:0007669"/>
    <property type="project" value="TreeGrafter"/>
</dbReference>
<dbReference type="GO" id="GO:0005737">
    <property type="term" value="C:cytoplasm"/>
    <property type="evidence" value="ECO:0007669"/>
    <property type="project" value="TreeGrafter"/>
</dbReference>
<dbReference type="InterPro" id="IPR015813">
    <property type="entry name" value="Pyrv/PenolPyrv_kinase-like_dom"/>
</dbReference>
<evidence type="ECO:0000256" key="2">
    <source>
        <dbReference type="ARBA" id="ARBA00008676"/>
    </source>
</evidence>
<dbReference type="InterPro" id="IPR003700">
    <property type="entry name" value="Pantoate_hydroxy_MeTrfase"/>
</dbReference>
<protein>
    <recommendedName>
        <fullName evidence="3">3-methyl-2-oxobutanoate hydroxymethyltransferase</fullName>
        <ecNumber evidence="3">2.1.2.11</ecNumber>
    </recommendedName>
</protein>
<dbReference type="Gene3D" id="3.20.20.60">
    <property type="entry name" value="Phosphoenolpyruvate-binding domains"/>
    <property type="match status" value="1"/>
</dbReference>
<comment type="similarity">
    <text evidence="2">Belongs to the PanB family.</text>
</comment>
<sequence>MKTQPVTVPAITARKNSGKKITALTAYDYSFAKLLDTTPIDILLVGDSLGMIFQGHENTLSVTLEDVIYHTRSVRRGAHRALIVADMPFMSYQVSVEQAVTNAGRLIQQGRAAAIKLEGGARVTDQVHAIVQAGIPVMGHVGLTPQSIHQFGGYKVQGKTFLDSKQIKQDAKDLQKAGAFSLVLEGIPQELATEITHDLKIPTIGIGAGSKCDGQILVIHDLLGLNPEFTPKFVKRYADLSDVIQNVVTEFIDEVQSEVFPGPEHTYNLKKGSLKKVNHDR</sequence>
<dbReference type="FunFam" id="3.20.20.60:FF:000003">
    <property type="entry name" value="3-methyl-2-oxobutanoate hydroxymethyltransferase"/>
    <property type="match status" value="1"/>
</dbReference>
<dbReference type="CDD" id="cd06557">
    <property type="entry name" value="KPHMT-like"/>
    <property type="match status" value="1"/>
</dbReference>
<dbReference type="AlphaFoldDB" id="A0A381TK88"/>
<accession>A0A381TK88</accession>
<keyword evidence="4" id="KW-0808">Transferase</keyword>
<evidence type="ECO:0000256" key="1">
    <source>
        <dbReference type="ARBA" id="ARBA00005033"/>
    </source>
</evidence>
<evidence type="ECO:0000256" key="3">
    <source>
        <dbReference type="ARBA" id="ARBA00012618"/>
    </source>
</evidence>
<evidence type="ECO:0000256" key="4">
    <source>
        <dbReference type="ARBA" id="ARBA00022679"/>
    </source>
</evidence>
<evidence type="ECO:0000313" key="5">
    <source>
        <dbReference type="EMBL" id="SVA16506.1"/>
    </source>
</evidence>
<dbReference type="EMBL" id="UINC01004738">
    <property type="protein sequence ID" value="SVA16506.1"/>
    <property type="molecule type" value="Genomic_DNA"/>
</dbReference>
<dbReference type="PIRSF" id="PIRSF000388">
    <property type="entry name" value="Pantoate_hydroxy_MeTrfase"/>
    <property type="match status" value="1"/>
</dbReference>
<dbReference type="NCBIfam" id="NF001452">
    <property type="entry name" value="PRK00311.1"/>
    <property type="match status" value="1"/>
</dbReference>
<reference evidence="5" key="1">
    <citation type="submission" date="2018-05" db="EMBL/GenBank/DDBJ databases">
        <authorList>
            <person name="Lanie J.A."/>
            <person name="Ng W.-L."/>
            <person name="Kazmierczak K.M."/>
            <person name="Andrzejewski T.M."/>
            <person name="Davidsen T.M."/>
            <person name="Wayne K.J."/>
            <person name="Tettelin H."/>
            <person name="Glass J.I."/>
            <person name="Rusch D."/>
            <person name="Podicherti R."/>
            <person name="Tsui H.-C.T."/>
            <person name="Winkler M.E."/>
        </authorList>
    </citation>
    <scope>NUCLEOTIDE SEQUENCE</scope>
</reference>
<dbReference type="PANTHER" id="PTHR20881:SF0">
    <property type="entry name" value="3-METHYL-2-OXOBUTANOATE HYDROXYMETHYLTRANSFERASE"/>
    <property type="match status" value="1"/>
</dbReference>
<proteinExistence type="inferred from homology"/>
<organism evidence="5">
    <name type="scientific">marine metagenome</name>
    <dbReference type="NCBI Taxonomy" id="408172"/>
    <lineage>
        <taxon>unclassified sequences</taxon>
        <taxon>metagenomes</taxon>
        <taxon>ecological metagenomes</taxon>
    </lineage>
</organism>
<dbReference type="SUPFAM" id="SSF51621">
    <property type="entry name" value="Phosphoenolpyruvate/pyruvate domain"/>
    <property type="match status" value="1"/>
</dbReference>